<comment type="catalytic activity">
    <reaction evidence="12">
        <text>n isopentenyl diphosphate + (2E,6E)-farnesyl diphosphate = a di-trans,poly-cis-polyprenyl diphosphate + n diphosphate</text>
        <dbReference type="Rhea" id="RHEA:53008"/>
        <dbReference type="Rhea" id="RHEA-COMP:19494"/>
        <dbReference type="ChEBI" id="CHEBI:33019"/>
        <dbReference type="ChEBI" id="CHEBI:128769"/>
        <dbReference type="ChEBI" id="CHEBI:136960"/>
        <dbReference type="ChEBI" id="CHEBI:175763"/>
        <dbReference type="EC" id="2.5.1.87"/>
    </reaction>
</comment>
<evidence type="ECO:0000256" key="7">
    <source>
        <dbReference type="ARBA" id="ARBA00022692"/>
    </source>
</evidence>
<reference evidence="14" key="1">
    <citation type="submission" date="2020-03" db="EMBL/GenBank/DDBJ databases">
        <title>Castanea mollissima Vanexum genome sequencing.</title>
        <authorList>
            <person name="Staton M."/>
        </authorList>
    </citation>
    <scope>NUCLEOTIDE SEQUENCE</scope>
    <source>
        <tissue evidence="14">Leaf</tissue>
    </source>
</reference>
<keyword evidence="15" id="KW-1185">Reference proteome</keyword>
<keyword evidence="10" id="KW-1133">Transmembrane helix</keyword>
<evidence type="ECO:0000256" key="5">
    <source>
        <dbReference type="ARBA" id="ARBA00012596"/>
    </source>
</evidence>
<keyword evidence="11" id="KW-0472">Membrane</keyword>
<evidence type="ECO:0000256" key="4">
    <source>
        <dbReference type="ARBA" id="ARBA00005432"/>
    </source>
</evidence>
<keyword evidence="9" id="KW-0460">Magnesium</keyword>
<dbReference type="PANTHER" id="PTHR21528:SF0">
    <property type="entry name" value="DEHYDRODOLICHYL DIPHOSPHATE SYNTHASE COMPLEX SUBUNIT NUS1"/>
    <property type="match status" value="1"/>
</dbReference>
<dbReference type="EC" id="2.5.1.87" evidence="5"/>
<dbReference type="InterPro" id="IPR036424">
    <property type="entry name" value="UPP_synth-like_sf"/>
</dbReference>
<comment type="similarity">
    <text evidence="4">Belongs to the UPP synthase family.</text>
</comment>
<comment type="caution">
    <text evidence="14">The sequence shown here is derived from an EMBL/GenBank/DDBJ whole genome shotgun (WGS) entry which is preliminary data.</text>
</comment>
<evidence type="ECO:0000256" key="8">
    <source>
        <dbReference type="ARBA" id="ARBA00022824"/>
    </source>
</evidence>
<proteinExistence type="inferred from homology"/>
<feature type="chain" id="PRO_5035317801" description="ditrans,polycis-polyprenyl diphosphate synthase [(2E,6E)-farnesyldiphosphate specific]" evidence="13">
    <location>
        <begin position="18"/>
        <end position="563"/>
    </location>
</feature>
<dbReference type="Proteomes" id="UP000737018">
    <property type="component" value="Unassembled WGS sequence"/>
</dbReference>
<dbReference type="GO" id="GO:0005789">
    <property type="term" value="C:endoplasmic reticulum membrane"/>
    <property type="evidence" value="ECO:0007669"/>
    <property type="project" value="UniProtKB-SubCell"/>
</dbReference>
<protein>
    <recommendedName>
        <fullName evidence="5">ditrans,polycis-polyprenyl diphosphate synthase [(2E,6E)-farnesyldiphosphate specific]</fullName>
        <ecNumber evidence="5">2.5.1.87</ecNumber>
    </recommendedName>
</protein>
<dbReference type="OrthoDB" id="19639at2759"/>
<gene>
    <name evidence="14" type="ORF">CMV_003355</name>
</gene>
<keyword evidence="13" id="KW-0732">Signal</keyword>
<evidence type="ECO:0000256" key="9">
    <source>
        <dbReference type="ARBA" id="ARBA00022842"/>
    </source>
</evidence>
<dbReference type="PANTHER" id="PTHR21528">
    <property type="entry name" value="DEHYDRODOLICHYL DIPHOSPHATE SYNTHASE COMPLEX SUBUNIT NUS1"/>
    <property type="match status" value="1"/>
</dbReference>
<evidence type="ECO:0000256" key="13">
    <source>
        <dbReference type="SAM" id="SignalP"/>
    </source>
</evidence>
<dbReference type="InterPro" id="IPR038887">
    <property type="entry name" value="Nus1/NgBR"/>
</dbReference>
<keyword evidence="6" id="KW-0808">Transferase</keyword>
<evidence type="ECO:0000256" key="2">
    <source>
        <dbReference type="ARBA" id="ARBA00004586"/>
    </source>
</evidence>
<comment type="cofactor">
    <cofactor evidence="1">
        <name>Mg(2+)</name>
        <dbReference type="ChEBI" id="CHEBI:18420"/>
    </cofactor>
</comment>
<evidence type="ECO:0000256" key="10">
    <source>
        <dbReference type="ARBA" id="ARBA00022989"/>
    </source>
</evidence>
<sequence length="563" mass="64099">MAHHMFFLSFLVTLVIAVQGIYAVEYVVTNTAGNTPGGVRFNNEIGSEYSKQRLISATNFIWSLFQQNNAADRKNVPKVSLFIDDRDGVAFASNNEIHVSARYINGYSGNVKTEITGVLYHESTHIWQWNGNGQSTPGGLIEGIADYVRLKAGYAPSHWVKPGQGDRWDQGYDVTARFLDYCNSLRNGFVAELNKKLRNGYSANFFVELLGKNVDQLWKDYKAKRTKFAYKCQWSTGTSQTSQPDTAPAAAQNCWKCRQKPPLTSLILLPENTTKPTSRRKSRRRRRHRPLSFFLLFSNLHYPRGFRLMNIREEMQKANRLIAQIGNFGLQLLWFILHLSVSTWYFLLEIAHVVESYFISSGLMKSYKALNLGKLRYLAIVVGSEEAYQTSKVIELLQWLEAIGVKHVCLYDMEGVLKRSKEAILEKMSNTTVFQEADENDKLLDQKHMMLEFVSFSDGKEAVAKAANLLFAKYLTPNNSSEDQEGEIFTEPHMTEALRAVGSGGPEPDLLLVYGPARCHQGFPAWRIRYTEIVHMGSLKSMRYGSLIKAIYKFTMVRQNYGK</sequence>
<keyword evidence="8" id="KW-0256">Endoplasmic reticulum</keyword>
<dbReference type="AlphaFoldDB" id="A0A8J4S0F5"/>
<evidence type="ECO:0000256" key="11">
    <source>
        <dbReference type="ARBA" id="ARBA00023136"/>
    </source>
</evidence>
<dbReference type="GO" id="GO:0045547">
    <property type="term" value="F:ditrans,polycis-polyprenyl diphosphate synthase [(2E,6E)-farnesyl diphosphate specific] activity"/>
    <property type="evidence" value="ECO:0007669"/>
    <property type="project" value="UniProtKB-EC"/>
</dbReference>
<evidence type="ECO:0000256" key="12">
    <source>
        <dbReference type="ARBA" id="ARBA00047353"/>
    </source>
</evidence>
<organism evidence="14 15">
    <name type="scientific">Castanea mollissima</name>
    <name type="common">Chinese chestnut</name>
    <dbReference type="NCBI Taxonomy" id="60419"/>
    <lineage>
        <taxon>Eukaryota</taxon>
        <taxon>Viridiplantae</taxon>
        <taxon>Streptophyta</taxon>
        <taxon>Embryophyta</taxon>
        <taxon>Tracheophyta</taxon>
        <taxon>Spermatophyta</taxon>
        <taxon>Magnoliopsida</taxon>
        <taxon>eudicotyledons</taxon>
        <taxon>Gunneridae</taxon>
        <taxon>Pentapetalae</taxon>
        <taxon>rosids</taxon>
        <taxon>fabids</taxon>
        <taxon>Fagales</taxon>
        <taxon>Fagaceae</taxon>
        <taxon>Castanea</taxon>
    </lineage>
</organism>
<comment type="subcellular location">
    <subcellularLocation>
        <location evidence="2">Endoplasmic reticulum membrane</location>
    </subcellularLocation>
</comment>
<dbReference type="GO" id="GO:1904423">
    <property type="term" value="C:dehydrodolichyl diphosphate synthase complex"/>
    <property type="evidence" value="ECO:0007669"/>
    <property type="project" value="InterPro"/>
</dbReference>
<keyword evidence="7" id="KW-0812">Transmembrane</keyword>
<evidence type="ECO:0000256" key="6">
    <source>
        <dbReference type="ARBA" id="ARBA00022679"/>
    </source>
</evidence>
<comment type="pathway">
    <text evidence="3">Protein modification; protein glycosylation.</text>
</comment>
<dbReference type="InterPro" id="IPR007541">
    <property type="entry name" value="Uncharacterised_BSP"/>
</dbReference>
<name>A0A8J4S0F5_9ROSI</name>
<feature type="signal peptide" evidence="13">
    <location>
        <begin position="1"/>
        <end position="17"/>
    </location>
</feature>
<dbReference type="SUPFAM" id="SSF64005">
    <property type="entry name" value="Undecaprenyl diphosphate synthase"/>
    <property type="match status" value="1"/>
</dbReference>
<evidence type="ECO:0000256" key="3">
    <source>
        <dbReference type="ARBA" id="ARBA00004922"/>
    </source>
</evidence>
<dbReference type="EMBL" id="JRKL02000267">
    <property type="protein sequence ID" value="KAF3973208.1"/>
    <property type="molecule type" value="Genomic_DNA"/>
</dbReference>
<evidence type="ECO:0000313" key="15">
    <source>
        <dbReference type="Proteomes" id="UP000737018"/>
    </source>
</evidence>
<evidence type="ECO:0000313" key="14">
    <source>
        <dbReference type="EMBL" id="KAF3973208.1"/>
    </source>
</evidence>
<dbReference type="Pfam" id="PF04450">
    <property type="entry name" value="BSP"/>
    <property type="match status" value="1"/>
</dbReference>
<dbReference type="Gene3D" id="3.40.1180.10">
    <property type="entry name" value="Decaprenyl diphosphate synthase-like"/>
    <property type="match status" value="1"/>
</dbReference>
<evidence type="ECO:0000256" key="1">
    <source>
        <dbReference type="ARBA" id="ARBA00001946"/>
    </source>
</evidence>
<accession>A0A8J4S0F5</accession>